<dbReference type="Bgee" id="ENSXETG00000017309">
    <property type="expression patterns" value="Expressed in liver and 15 other cell types or tissues"/>
</dbReference>
<keyword evidence="9 13" id="KW-1015">Disulfide bond</keyword>
<dbReference type="SMART" id="SM00181">
    <property type="entry name" value="EGF"/>
    <property type="match status" value="1"/>
</dbReference>
<dbReference type="CDD" id="cd00054">
    <property type="entry name" value="EGF_CA"/>
    <property type="match status" value="1"/>
</dbReference>
<organism evidence="18">
    <name type="scientific">Xenopus tropicalis</name>
    <name type="common">Western clawed frog</name>
    <name type="synonym">Silurana tropicalis</name>
    <dbReference type="NCBI Taxonomy" id="8364"/>
    <lineage>
        <taxon>Eukaryota</taxon>
        <taxon>Metazoa</taxon>
        <taxon>Chordata</taxon>
        <taxon>Craniata</taxon>
        <taxon>Vertebrata</taxon>
        <taxon>Euteleostomi</taxon>
        <taxon>Amphibia</taxon>
        <taxon>Batrachia</taxon>
        <taxon>Anura</taxon>
        <taxon>Pipoidea</taxon>
        <taxon>Pipidae</taxon>
        <taxon>Xenopodinae</taxon>
        <taxon>Xenopus</taxon>
        <taxon>Silurana</taxon>
    </lineage>
</organism>
<comment type="caution">
    <text evidence="13">Lacks conserved residue(s) required for the propagation of feature annotation.</text>
</comment>
<dbReference type="InterPro" id="IPR032675">
    <property type="entry name" value="LRR_dom_sf"/>
</dbReference>
<dbReference type="SUPFAM" id="SSF57196">
    <property type="entry name" value="EGF/Laminin"/>
    <property type="match status" value="1"/>
</dbReference>
<accession>A0A6I8RVD0</accession>
<comment type="subcellular location">
    <subcellularLocation>
        <location evidence="1">Membrane</location>
        <topology evidence="1">Single-pass type I membrane protein</topology>
    </subcellularLocation>
</comment>
<evidence type="ECO:0000313" key="18">
    <source>
        <dbReference type="Ensembl" id="ENSXETP00000089067"/>
    </source>
</evidence>
<evidence type="ECO:0000256" key="1">
    <source>
        <dbReference type="ARBA" id="ARBA00004479"/>
    </source>
</evidence>
<dbReference type="Pfam" id="PF13855">
    <property type="entry name" value="LRR_8"/>
    <property type="match status" value="1"/>
</dbReference>
<dbReference type="Xenbase" id="XB-GENE-941552">
    <property type="gene designation" value="vasn"/>
</dbReference>
<evidence type="ECO:0000256" key="8">
    <source>
        <dbReference type="ARBA" id="ARBA00023136"/>
    </source>
</evidence>
<dbReference type="Gene3D" id="2.10.25.10">
    <property type="entry name" value="Laminin"/>
    <property type="match status" value="1"/>
</dbReference>
<feature type="compositionally biased region" description="Low complexity" evidence="14">
    <location>
        <begin position="360"/>
        <end position="397"/>
    </location>
</feature>
<dbReference type="Pfam" id="PF00560">
    <property type="entry name" value="LRR_1"/>
    <property type="match status" value="2"/>
</dbReference>
<dbReference type="SMART" id="SM00365">
    <property type="entry name" value="LRR_SD22"/>
    <property type="match status" value="4"/>
</dbReference>
<feature type="chain" id="PRO_5026065606" description="Vasorin" evidence="16">
    <location>
        <begin position="27"/>
        <end position="673"/>
    </location>
</feature>
<keyword evidence="2 13" id="KW-0245">EGF-like domain</keyword>
<name>A0A6I8RVD0_XENTR</name>
<dbReference type="SMART" id="SM00082">
    <property type="entry name" value="LRRCT"/>
    <property type="match status" value="1"/>
</dbReference>
<keyword evidence="5 16" id="KW-0732">Signal</keyword>
<feature type="region of interest" description="Disordered" evidence="14">
    <location>
        <begin position="360"/>
        <end position="407"/>
    </location>
</feature>
<dbReference type="PANTHER" id="PTHR24369:SF160">
    <property type="entry name" value="VASORIN"/>
    <property type="match status" value="1"/>
</dbReference>
<evidence type="ECO:0000256" key="7">
    <source>
        <dbReference type="ARBA" id="ARBA00022989"/>
    </source>
</evidence>
<dbReference type="PROSITE" id="PS51450">
    <property type="entry name" value="LRR"/>
    <property type="match status" value="4"/>
</dbReference>
<dbReference type="FunFam" id="3.80.10.10:FF:000211">
    <property type="entry name" value="vasorin"/>
    <property type="match status" value="1"/>
</dbReference>
<evidence type="ECO:0000256" key="2">
    <source>
        <dbReference type="ARBA" id="ARBA00022536"/>
    </source>
</evidence>
<dbReference type="Gene3D" id="3.80.10.10">
    <property type="entry name" value="Ribonuclease Inhibitor"/>
    <property type="match status" value="2"/>
</dbReference>
<dbReference type="InterPro" id="IPR000483">
    <property type="entry name" value="Cys-rich_flank_reg_C"/>
</dbReference>
<dbReference type="GeneTree" id="ENSGT00940000159318"/>
<keyword evidence="4 15" id="KW-0812">Transmembrane</keyword>
<sequence>MEPLVPGCTSPKMWHLLVWIILLATAQQMITEGCPAGCQCNTPQTVFCLARKNSNFPRSVPPDTLNLYVFENGISSIEESSFIGLNGLHLLDLSHNQLSSLPGGVFRNLANLSNLDLTSNQLTEISADTFQGLSRLERLYLNGNRIRSIHPEAFKGIESLLELKLSNNQLVTPPAFSLPHLLLLDLSYNAIPVIQQGVFNAGNIESLRLAGLGLKEVPEELLSGLKNLHELDLSDNQLDKVPPGLHGLTKLNIAGNVGFSQIQVDDLSNLPALQELDLSGLSLQTLPKGLFRSSKRLRAVSLAQNPFNCVCSLGWLSEWMRVSGVVLLRPDETRCHFPPKNAGKTLRQLRDSEYGCPAPTTIQMPSTMPPSTTTGPPTTTKHLQTEAPTTASTTTTTIPHQEQEEDTQPFQFDFEDTLCPPQTCLNGGSCHLDPTGQLECECPPGFQGTYCETGPVTPAVVTEMYIEQVKIIEVTVSSIRVDLQSYSQNKEKLRAIRLTVRNLYGADRRPMIYKLPPTLPEYTVRALSSNSSYWVCLGSQGEGGPEEDLCTETHTLGEPPKHSPQVTQSQEGNLTLVLVPAVAAGILLSAAVAAAACYARRRKGKGHSVEDGGPLEMDGVKKGLDGKGEVKKLSEDPTGPEKTGAESEEPLMDSTRIGNNNDAPTGRLPHSYF</sequence>
<dbReference type="PANTHER" id="PTHR24369">
    <property type="entry name" value="ANTIGEN BSP, PUTATIVE-RELATED"/>
    <property type="match status" value="1"/>
</dbReference>
<dbReference type="FunFam" id="3.80.10.10:FF:000250">
    <property type="entry name" value="vasorin"/>
    <property type="match status" value="1"/>
</dbReference>
<dbReference type="Ensembl" id="ENSXETT00000100477">
    <property type="protein sequence ID" value="ENSXETP00000089067"/>
    <property type="gene ID" value="ENSXETG00000017309"/>
</dbReference>
<dbReference type="InterPro" id="IPR001611">
    <property type="entry name" value="Leu-rich_rpt"/>
</dbReference>
<keyword evidence="6" id="KW-0677">Repeat</keyword>
<evidence type="ECO:0000256" key="12">
    <source>
        <dbReference type="ARBA" id="ARBA00071776"/>
    </source>
</evidence>
<feature type="signal peptide" evidence="16">
    <location>
        <begin position="1"/>
        <end position="26"/>
    </location>
</feature>
<evidence type="ECO:0000256" key="16">
    <source>
        <dbReference type="SAM" id="SignalP"/>
    </source>
</evidence>
<protein>
    <recommendedName>
        <fullName evidence="12">Vasorin</fullName>
    </recommendedName>
</protein>
<evidence type="ECO:0000256" key="5">
    <source>
        <dbReference type="ARBA" id="ARBA00022729"/>
    </source>
</evidence>
<evidence type="ECO:0000256" key="10">
    <source>
        <dbReference type="ARBA" id="ARBA00023180"/>
    </source>
</evidence>
<comment type="function">
    <text evidence="11">May act as an inhibitor of TGF-beta signaling.</text>
</comment>
<evidence type="ECO:0000256" key="14">
    <source>
        <dbReference type="SAM" id="MobiDB-lite"/>
    </source>
</evidence>
<reference evidence="18" key="1">
    <citation type="journal article" date="2010" name="Science">
        <title>The genome of the Western clawed frog Xenopus tropicalis.</title>
        <authorList>
            <person name="Hellsten U."/>
            <person name="Harland R.M."/>
            <person name="Gilchrist M.J."/>
            <person name="Hendrix D."/>
            <person name="Jurka J."/>
            <person name="Kapitonov V."/>
            <person name="Ovcharenko I."/>
            <person name="Putnam N.H."/>
            <person name="Shu S."/>
            <person name="Taher L."/>
            <person name="Blitz I.L."/>
            <person name="Blumberg B."/>
            <person name="Dichmann D.S."/>
            <person name="Dubchak I."/>
            <person name="Amaya E."/>
            <person name="Detter J.C."/>
            <person name="Fletcher R."/>
            <person name="Gerhard D.S."/>
            <person name="Goodstein D."/>
            <person name="Graves T."/>
            <person name="Grigoriev I.V."/>
            <person name="Grimwood J."/>
            <person name="Kawashima T."/>
            <person name="Lindquist E."/>
            <person name="Lucas S.M."/>
            <person name="Mead P.E."/>
            <person name="Mitros T."/>
            <person name="Ogino H."/>
            <person name="Ohta Y."/>
            <person name="Poliakov A.V."/>
            <person name="Pollet N."/>
            <person name="Robert J."/>
            <person name="Salamov A."/>
            <person name="Sater A.K."/>
            <person name="Schmutz J."/>
            <person name="Terry A."/>
            <person name="Vize P.D."/>
            <person name="Warren W.C."/>
            <person name="Wells D."/>
            <person name="Wills A."/>
            <person name="Wilson R.K."/>
            <person name="Zimmerman L.B."/>
            <person name="Zorn A.M."/>
            <person name="Grainger R."/>
            <person name="Grammer T."/>
            <person name="Khokha M.K."/>
            <person name="Richardson P.M."/>
            <person name="Rokhsar D.S."/>
        </authorList>
    </citation>
    <scope>NUCLEOTIDE SEQUENCE [LARGE SCALE GENOMIC DNA]</scope>
    <source>
        <strain evidence="18">Nigerian</strain>
    </source>
</reference>
<evidence type="ECO:0000256" key="6">
    <source>
        <dbReference type="ARBA" id="ARBA00022737"/>
    </source>
</evidence>
<keyword evidence="8 15" id="KW-0472">Membrane</keyword>
<feature type="domain" description="EGF-like" evidence="17">
    <location>
        <begin position="415"/>
        <end position="452"/>
    </location>
</feature>
<dbReference type="AlphaFoldDB" id="A0A6I8RVD0"/>
<evidence type="ECO:0000256" key="4">
    <source>
        <dbReference type="ARBA" id="ARBA00022692"/>
    </source>
</evidence>
<dbReference type="PROSITE" id="PS50026">
    <property type="entry name" value="EGF_3"/>
    <property type="match status" value="1"/>
</dbReference>
<dbReference type="SUPFAM" id="SSF52058">
    <property type="entry name" value="L domain-like"/>
    <property type="match status" value="1"/>
</dbReference>
<evidence type="ECO:0000256" key="11">
    <source>
        <dbReference type="ARBA" id="ARBA00059920"/>
    </source>
</evidence>
<dbReference type="PROSITE" id="PS00022">
    <property type="entry name" value="EGF_1"/>
    <property type="match status" value="1"/>
</dbReference>
<evidence type="ECO:0000256" key="13">
    <source>
        <dbReference type="PROSITE-ProRule" id="PRU00076"/>
    </source>
</evidence>
<dbReference type="InterPro" id="IPR050541">
    <property type="entry name" value="LRR_TM_domain-containing"/>
</dbReference>
<feature type="region of interest" description="Disordered" evidence="14">
    <location>
        <begin position="603"/>
        <end position="673"/>
    </location>
</feature>
<dbReference type="InterPro" id="IPR000742">
    <property type="entry name" value="EGF"/>
</dbReference>
<keyword evidence="7 15" id="KW-1133">Transmembrane helix</keyword>
<feature type="transmembrane region" description="Helical" evidence="15">
    <location>
        <begin position="574"/>
        <end position="598"/>
    </location>
</feature>
<reference evidence="18" key="2">
    <citation type="submission" date="2020-05" db="UniProtKB">
        <authorList>
            <consortium name="Ensembl"/>
        </authorList>
    </citation>
    <scope>IDENTIFICATION</scope>
</reference>
<dbReference type="PROSITE" id="PS01186">
    <property type="entry name" value="EGF_2"/>
    <property type="match status" value="1"/>
</dbReference>
<gene>
    <name evidence="18" type="primary">vasn</name>
</gene>
<feature type="compositionally biased region" description="Basic and acidic residues" evidence="14">
    <location>
        <begin position="618"/>
        <end position="635"/>
    </location>
</feature>
<evidence type="ECO:0000259" key="17">
    <source>
        <dbReference type="PROSITE" id="PS50026"/>
    </source>
</evidence>
<dbReference type="SMART" id="SM00369">
    <property type="entry name" value="LRR_TYP"/>
    <property type="match status" value="6"/>
</dbReference>
<feature type="disulfide bond" evidence="13">
    <location>
        <begin position="442"/>
        <end position="451"/>
    </location>
</feature>
<keyword evidence="3" id="KW-0433">Leucine-rich repeat</keyword>
<evidence type="ECO:0000256" key="3">
    <source>
        <dbReference type="ARBA" id="ARBA00022614"/>
    </source>
</evidence>
<keyword evidence="10" id="KW-0325">Glycoprotein</keyword>
<dbReference type="GO" id="GO:0016020">
    <property type="term" value="C:membrane"/>
    <property type="evidence" value="ECO:0007669"/>
    <property type="project" value="UniProtKB-SubCell"/>
</dbReference>
<dbReference type="FunFam" id="2.10.25.10:FF:001286">
    <property type="entry name" value="Vasorin"/>
    <property type="match status" value="1"/>
</dbReference>
<evidence type="ECO:0000256" key="9">
    <source>
        <dbReference type="ARBA" id="ARBA00023157"/>
    </source>
</evidence>
<dbReference type="PRINTS" id="PR00019">
    <property type="entry name" value="LEURICHRPT"/>
</dbReference>
<dbReference type="InterPro" id="IPR003591">
    <property type="entry name" value="Leu-rich_rpt_typical-subtyp"/>
</dbReference>
<evidence type="ECO:0000256" key="15">
    <source>
        <dbReference type="SAM" id="Phobius"/>
    </source>
</evidence>
<proteinExistence type="predicted"/>